<reference evidence="1 2" key="1">
    <citation type="submission" date="2023-07" db="EMBL/GenBank/DDBJ databases">
        <title>Sorghum-associated microbial communities from plants grown in Nebraska, USA.</title>
        <authorList>
            <person name="Schachtman D."/>
        </authorList>
    </citation>
    <scope>NUCLEOTIDE SEQUENCE [LARGE SCALE GENOMIC DNA]</scope>
    <source>
        <strain evidence="1 2">BE57</strain>
    </source>
</reference>
<comment type="caution">
    <text evidence="1">The sequence shown here is derived from an EMBL/GenBank/DDBJ whole genome shotgun (WGS) entry which is preliminary data.</text>
</comment>
<accession>A0ABU1QPQ2</accession>
<protein>
    <submittedName>
        <fullName evidence="1">Uncharacterized protein</fullName>
    </submittedName>
</protein>
<gene>
    <name evidence="1" type="ORF">J2W84_000166</name>
</gene>
<evidence type="ECO:0000313" key="1">
    <source>
        <dbReference type="EMBL" id="MDR6803129.1"/>
    </source>
</evidence>
<dbReference type="Proteomes" id="UP001264980">
    <property type="component" value="Unassembled WGS sequence"/>
</dbReference>
<evidence type="ECO:0000313" key="2">
    <source>
        <dbReference type="Proteomes" id="UP001264980"/>
    </source>
</evidence>
<proteinExistence type="predicted"/>
<keyword evidence="2" id="KW-1185">Reference proteome</keyword>
<organism evidence="1 2">
    <name type="scientific">Dyadobacter fermentans</name>
    <dbReference type="NCBI Taxonomy" id="94254"/>
    <lineage>
        <taxon>Bacteria</taxon>
        <taxon>Pseudomonadati</taxon>
        <taxon>Bacteroidota</taxon>
        <taxon>Cytophagia</taxon>
        <taxon>Cytophagales</taxon>
        <taxon>Spirosomataceae</taxon>
        <taxon>Dyadobacter</taxon>
    </lineage>
</organism>
<dbReference type="EMBL" id="JAVDTI010000001">
    <property type="protein sequence ID" value="MDR6803129.1"/>
    <property type="molecule type" value="Genomic_DNA"/>
</dbReference>
<name>A0ABU1QPQ2_9BACT</name>
<sequence length="220" mass="24807">MAILTLHSDHYDDIEDLIASVKSEFNVKFDNDDFVSVKSVGQLFDVIVNKVPLSNSETCTSQQAFYKLREAFSNLDSVCPIQPATPLEDLLPRQGRISTVKALERELGMALNILSPPQWLSNIIWTAGFVTIGGLFYDTRIFLPLLLAVILIGKIAYQFGKELDHVTVADLARHLTRNNYLVARRNPDTINRKELSQILLDRLNLNYDEEGRLVMETAIG</sequence>
<dbReference type="RefSeq" id="WP_309980642.1">
    <property type="nucleotide sequence ID" value="NZ_JAVDTI010000001.1"/>
</dbReference>